<sequence>MKKALLVLFFVFFLAVPARGDGVYSEAATVLTTSAVSPMT</sequence>
<gene>
    <name evidence="1" type="ORF">LCGC14_1096370</name>
</gene>
<reference evidence="1" key="1">
    <citation type="journal article" date="2015" name="Nature">
        <title>Complex archaea that bridge the gap between prokaryotes and eukaryotes.</title>
        <authorList>
            <person name="Spang A."/>
            <person name="Saw J.H."/>
            <person name="Jorgensen S.L."/>
            <person name="Zaremba-Niedzwiedzka K."/>
            <person name="Martijn J."/>
            <person name="Lind A.E."/>
            <person name="van Eijk R."/>
            <person name="Schleper C."/>
            <person name="Guy L."/>
            <person name="Ettema T.J."/>
        </authorList>
    </citation>
    <scope>NUCLEOTIDE SEQUENCE</scope>
</reference>
<feature type="non-terminal residue" evidence="1">
    <location>
        <position position="40"/>
    </location>
</feature>
<accession>A0A0F9MAT9</accession>
<dbReference type="EMBL" id="LAZR01004908">
    <property type="protein sequence ID" value="KKN04535.1"/>
    <property type="molecule type" value="Genomic_DNA"/>
</dbReference>
<protein>
    <submittedName>
        <fullName evidence="1">Uncharacterized protein</fullName>
    </submittedName>
</protein>
<dbReference type="AlphaFoldDB" id="A0A0F9MAT9"/>
<comment type="caution">
    <text evidence="1">The sequence shown here is derived from an EMBL/GenBank/DDBJ whole genome shotgun (WGS) entry which is preliminary data.</text>
</comment>
<organism evidence="1">
    <name type="scientific">marine sediment metagenome</name>
    <dbReference type="NCBI Taxonomy" id="412755"/>
    <lineage>
        <taxon>unclassified sequences</taxon>
        <taxon>metagenomes</taxon>
        <taxon>ecological metagenomes</taxon>
    </lineage>
</organism>
<name>A0A0F9MAT9_9ZZZZ</name>
<evidence type="ECO:0000313" key="1">
    <source>
        <dbReference type="EMBL" id="KKN04535.1"/>
    </source>
</evidence>
<proteinExistence type="predicted"/>